<dbReference type="InterPro" id="IPR050107">
    <property type="entry name" value="ABC_carbohydrate_import_ATPase"/>
</dbReference>
<dbReference type="GO" id="GO:0005524">
    <property type="term" value="F:ATP binding"/>
    <property type="evidence" value="ECO:0007669"/>
    <property type="project" value="UniProtKB-KW"/>
</dbReference>
<organism evidence="11 12">
    <name type="scientific">Rhizobium tumorigenes</name>
    <dbReference type="NCBI Taxonomy" id="2041385"/>
    <lineage>
        <taxon>Bacteria</taxon>
        <taxon>Pseudomonadati</taxon>
        <taxon>Pseudomonadota</taxon>
        <taxon>Alphaproteobacteria</taxon>
        <taxon>Hyphomicrobiales</taxon>
        <taxon>Rhizobiaceae</taxon>
        <taxon>Rhizobium/Agrobacterium group</taxon>
        <taxon>Rhizobium</taxon>
    </lineage>
</organism>
<keyword evidence="5" id="KW-0677">Repeat</keyword>
<dbReference type="InterPro" id="IPR027417">
    <property type="entry name" value="P-loop_NTPase"/>
</dbReference>
<feature type="domain" description="ABC transporter" evidence="10">
    <location>
        <begin position="8"/>
        <end position="243"/>
    </location>
</feature>
<evidence type="ECO:0000256" key="3">
    <source>
        <dbReference type="ARBA" id="ARBA00022475"/>
    </source>
</evidence>
<protein>
    <submittedName>
        <fullName evidence="11">Sugar ABC transporter ATP-binding protein</fullName>
    </submittedName>
</protein>
<evidence type="ECO:0000256" key="9">
    <source>
        <dbReference type="ARBA" id="ARBA00023136"/>
    </source>
</evidence>
<gene>
    <name evidence="11" type="ORF">PR017_19420</name>
</gene>
<dbReference type="KEGG" id="rtu:PR017_19420"/>
<geneLocation type="plasmid" evidence="11 12">
    <name>pRt1078</name>
</geneLocation>
<keyword evidence="8" id="KW-1278">Translocase</keyword>
<keyword evidence="7 11" id="KW-0067">ATP-binding</keyword>
<evidence type="ECO:0000256" key="2">
    <source>
        <dbReference type="ARBA" id="ARBA00022448"/>
    </source>
</evidence>
<evidence type="ECO:0000259" key="10">
    <source>
        <dbReference type="PROSITE" id="PS50893"/>
    </source>
</evidence>
<evidence type="ECO:0000256" key="7">
    <source>
        <dbReference type="ARBA" id="ARBA00022840"/>
    </source>
</evidence>
<dbReference type="Gene3D" id="3.40.50.300">
    <property type="entry name" value="P-loop containing nucleotide triphosphate hydrolases"/>
    <property type="match status" value="2"/>
</dbReference>
<keyword evidence="2" id="KW-0813">Transport</keyword>
<dbReference type="InterPro" id="IPR003593">
    <property type="entry name" value="AAA+_ATPase"/>
</dbReference>
<evidence type="ECO:0000256" key="4">
    <source>
        <dbReference type="ARBA" id="ARBA00022597"/>
    </source>
</evidence>
<evidence type="ECO:0000313" key="12">
    <source>
        <dbReference type="Proteomes" id="UP000249499"/>
    </source>
</evidence>
<dbReference type="InterPro" id="IPR003439">
    <property type="entry name" value="ABC_transporter-like_ATP-bd"/>
</dbReference>
<feature type="domain" description="ABC transporter" evidence="10">
    <location>
        <begin position="253"/>
        <end position="496"/>
    </location>
</feature>
<keyword evidence="12" id="KW-1185">Reference proteome</keyword>
<reference evidence="11 12" key="1">
    <citation type="journal article" date="2018" name="Sci. Rep.">
        <title>Rhizobium tumorigenes sp. nov., a novel plant tumorigenic bacterium isolated from cane gall tumors on thornless blackberry.</title>
        <authorList>
            <person name="Kuzmanovi N."/>
            <person name="Smalla K."/>
            <person name="Gronow S."/>
            <person name="PuBawska J."/>
        </authorList>
    </citation>
    <scope>NUCLEOTIDE SEQUENCE [LARGE SCALE GENOMIC DNA]</scope>
    <source>
        <strain evidence="11 12">1078</strain>
    </source>
</reference>
<evidence type="ECO:0000256" key="1">
    <source>
        <dbReference type="ARBA" id="ARBA00005417"/>
    </source>
</evidence>
<dbReference type="PANTHER" id="PTHR43790:SF3">
    <property type="entry name" value="D-ALLOSE IMPORT ATP-BINDING PROTEIN ALSA-RELATED"/>
    <property type="match status" value="1"/>
</dbReference>
<evidence type="ECO:0000313" key="11">
    <source>
        <dbReference type="EMBL" id="WFR98046.1"/>
    </source>
</evidence>
<keyword evidence="11" id="KW-0614">Plasmid</keyword>
<dbReference type="PROSITE" id="PS50893">
    <property type="entry name" value="ABC_TRANSPORTER_2"/>
    <property type="match status" value="2"/>
</dbReference>
<evidence type="ECO:0000256" key="6">
    <source>
        <dbReference type="ARBA" id="ARBA00022741"/>
    </source>
</evidence>
<accession>A0AAF1KN82</accession>
<dbReference type="SMART" id="SM00382">
    <property type="entry name" value="AAA"/>
    <property type="match status" value="2"/>
</dbReference>
<dbReference type="GO" id="GO:0016887">
    <property type="term" value="F:ATP hydrolysis activity"/>
    <property type="evidence" value="ECO:0007669"/>
    <property type="project" value="InterPro"/>
</dbReference>
<sequence>MTAGQPVLEARGVFKGFFGNPVLKGVDIALMPGRVHALLGENGAGKSTLINLLSGALAPDQGTIAIDGKAVARLSPSLARTAGIGVVQQELSLASQLSIAENIGLGAYPRRFGLIDYRALARGVRDVCDLVGVTEPVDTPVSELSLGRRQMVEIAKALFAKPRVLILDEPTSSLSAHEAGVLADVVFTLRDRGVAVLYISHRLNEVRALCSHVTVLKDGGITADRSLSGIDGEGLVRLMVGRETGALFPPRPAVVSGVLRLRADGFSAGMVRDAHISARTGEILGIGGLVGQGQEDLLLGLYGAIPAKAKEAEIDGRSGLPKDVDAANAAGIVYVPADRKHEGLVLQHSIASNIILPSLARLARGGLRNRRAEAELIGDLAGQLMIKGDVARPVQALSGGNQQKVALAKWLPLDPSVLLLNDPTRGVDIETKREIYLMLRRFAAEGRLVILASSDTPELVHLCDRVLVLREGRIVVELHGDAITEEAIVGAAMAVEEIGDAKLVQEKAIP</sequence>
<evidence type="ECO:0000256" key="5">
    <source>
        <dbReference type="ARBA" id="ARBA00022737"/>
    </source>
</evidence>
<dbReference type="PANTHER" id="PTHR43790">
    <property type="entry name" value="CARBOHYDRATE TRANSPORT ATP-BINDING PROTEIN MG119-RELATED"/>
    <property type="match status" value="1"/>
</dbReference>
<dbReference type="AlphaFoldDB" id="A0AAF1KN82"/>
<dbReference type="Proteomes" id="UP000249499">
    <property type="component" value="Plasmid pRt1078"/>
</dbReference>
<keyword evidence="9" id="KW-0472">Membrane</keyword>
<dbReference type="Pfam" id="PF00005">
    <property type="entry name" value="ABC_tran"/>
    <property type="match status" value="2"/>
</dbReference>
<comment type="similarity">
    <text evidence="1">Belongs to the ABC transporter superfamily.</text>
</comment>
<keyword evidence="4" id="KW-0762">Sugar transport</keyword>
<dbReference type="InterPro" id="IPR017871">
    <property type="entry name" value="ABC_transporter-like_CS"/>
</dbReference>
<proteinExistence type="inferred from homology"/>
<dbReference type="EMBL" id="CP117256">
    <property type="protein sequence ID" value="WFR98046.1"/>
    <property type="molecule type" value="Genomic_DNA"/>
</dbReference>
<dbReference type="CDD" id="cd03216">
    <property type="entry name" value="ABC_Carb_Monos_I"/>
    <property type="match status" value="1"/>
</dbReference>
<name>A0AAF1KN82_9HYPH</name>
<dbReference type="CDD" id="cd03215">
    <property type="entry name" value="ABC_Carb_Monos_II"/>
    <property type="match status" value="1"/>
</dbReference>
<dbReference type="PROSITE" id="PS00211">
    <property type="entry name" value="ABC_TRANSPORTER_1"/>
    <property type="match status" value="1"/>
</dbReference>
<dbReference type="SUPFAM" id="SSF52540">
    <property type="entry name" value="P-loop containing nucleoside triphosphate hydrolases"/>
    <property type="match status" value="2"/>
</dbReference>
<keyword evidence="6" id="KW-0547">Nucleotide-binding</keyword>
<dbReference type="RefSeq" id="WP_111219145.1">
    <property type="nucleotide sequence ID" value="NZ_CP117256.1"/>
</dbReference>
<keyword evidence="3" id="KW-1003">Cell membrane</keyword>
<reference evidence="12" key="2">
    <citation type="journal article" date="2023" name="MicrobiologyOpen">
        <title>Genomics of the tumorigenes clade of the family Rhizobiaceae and description of Rhizobium rhododendri sp. nov.</title>
        <authorList>
            <person name="Kuzmanovic N."/>
            <person name="diCenzo G.C."/>
            <person name="Bunk B."/>
            <person name="Sproeer C."/>
            <person name="Fruehling A."/>
            <person name="Neumann-Schaal M."/>
            <person name="Overmann J."/>
            <person name="Smalla K."/>
        </authorList>
    </citation>
    <scope>NUCLEOTIDE SEQUENCE [LARGE SCALE GENOMIC DNA]</scope>
    <source>
        <strain evidence="12">1078</strain>
        <plasmid evidence="12">pRt1078</plasmid>
    </source>
</reference>
<evidence type="ECO:0000256" key="8">
    <source>
        <dbReference type="ARBA" id="ARBA00022967"/>
    </source>
</evidence>